<dbReference type="RefSeq" id="WP_163967875.1">
    <property type="nucleotide sequence ID" value="NZ_JAAIVB010000078.1"/>
</dbReference>
<evidence type="ECO:0000313" key="2">
    <source>
        <dbReference type="EMBL" id="NEX63942.1"/>
    </source>
</evidence>
<dbReference type="EMBL" id="JAAIVB010000078">
    <property type="protein sequence ID" value="NEX63942.1"/>
    <property type="molecule type" value="Genomic_DNA"/>
</dbReference>
<evidence type="ECO:0000313" key="3">
    <source>
        <dbReference type="Proteomes" id="UP000482155"/>
    </source>
</evidence>
<gene>
    <name evidence="2" type="ORF">G3574_22910</name>
</gene>
<organism evidence="2 3">
    <name type="scientific">Noviherbaspirillum galbum</name>
    <dbReference type="NCBI Taxonomy" id="2709383"/>
    <lineage>
        <taxon>Bacteria</taxon>
        <taxon>Pseudomonadati</taxon>
        <taxon>Pseudomonadota</taxon>
        <taxon>Betaproteobacteria</taxon>
        <taxon>Burkholderiales</taxon>
        <taxon>Oxalobacteraceae</taxon>
        <taxon>Noviherbaspirillum</taxon>
    </lineage>
</organism>
<feature type="domain" description="SnoaL-like" evidence="1">
    <location>
        <begin position="25"/>
        <end position="121"/>
    </location>
</feature>
<dbReference type="Pfam" id="PF12680">
    <property type="entry name" value="SnoaL_2"/>
    <property type="match status" value="1"/>
</dbReference>
<dbReference type="InterPro" id="IPR032710">
    <property type="entry name" value="NTF2-like_dom_sf"/>
</dbReference>
<dbReference type="Proteomes" id="UP000482155">
    <property type="component" value="Unassembled WGS sequence"/>
</dbReference>
<dbReference type="InterPro" id="IPR037401">
    <property type="entry name" value="SnoaL-like"/>
</dbReference>
<reference evidence="2 3" key="1">
    <citation type="submission" date="2020-02" db="EMBL/GenBank/DDBJ databases">
        <authorList>
            <person name="Kim M.K."/>
        </authorList>
    </citation>
    <scope>NUCLEOTIDE SEQUENCE [LARGE SCALE GENOMIC DNA]</scope>
    <source>
        <strain evidence="2 3">17J57-3</strain>
    </source>
</reference>
<protein>
    <submittedName>
        <fullName evidence="2">Nuclear transport factor 2 family protein</fullName>
    </submittedName>
</protein>
<name>A0A6B3SYP7_9BURK</name>
<comment type="caution">
    <text evidence="2">The sequence shown here is derived from an EMBL/GenBank/DDBJ whole genome shotgun (WGS) entry which is preliminary data.</text>
</comment>
<accession>A0A6B3SYP7</accession>
<dbReference type="Gene3D" id="3.10.450.50">
    <property type="match status" value="1"/>
</dbReference>
<evidence type="ECO:0000259" key="1">
    <source>
        <dbReference type="Pfam" id="PF12680"/>
    </source>
</evidence>
<keyword evidence="3" id="KW-1185">Reference proteome</keyword>
<dbReference type="SUPFAM" id="SSF54427">
    <property type="entry name" value="NTF2-like"/>
    <property type="match status" value="1"/>
</dbReference>
<sequence>MNPQEVQTAANRFIEELHRLEDGDEASADRLAAMFAPDAELTNPILQQDGGSRKGHDAIADFWHQYSATFGDIHSDFFDVVAGDHTAGLFWRSSGTTATGQPLQYDGVSHLELNDEGKIARFQGFFDTRQMTFKTGAH</sequence>
<dbReference type="AlphaFoldDB" id="A0A6B3SYP7"/>
<proteinExistence type="predicted"/>